<comment type="domain">
    <text evidence="10">The DHHC domain is required for palmitoyltransferase activity.</text>
</comment>
<evidence type="ECO:0000256" key="7">
    <source>
        <dbReference type="ARBA" id="ARBA00023288"/>
    </source>
</evidence>
<feature type="domain" description="Palmitoyltransferase DHHC" evidence="11">
    <location>
        <begin position="72"/>
        <end position="208"/>
    </location>
</feature>
<dbReference type="OMA" id="NSHRYAY"/>
<evidence type="ECO:0000256" key="5">
    <source>
        <dbReference type="ARBA" id="ARBA00023136"/>
    </source>
</evidence>
<dbReference type="InterPro" id="IPR001594">
    <property type="entry name" value="Palmitoyltrfase_DHHC"/>
</dbReference>
<dbReference type="EMBL" id="LT552921">
    <property type="protein sequence ID" value="SAL99566.1"/>
    <property type="molecule type" value="Genomic_DNA"/>
</dbReference>
<evidence type="ECO:0000256" key="1">
    <source>
        <dbReference type="ARBA" id="ARBA00004141"/>
    </source>
</evidence>
<dbReference type="InterPro" id="IPR039859">
    <property type="entry name" value="PFA4/ZDH16/20/ERF2-like"/>
</dbReference>
<dbReference type="EC" id="2.3.1.225" evidence="10"/>
<name>A0A168N0J7_ABSGL</name>
<feature type="transmembrane region" description="Helical" evidence="10">
    <location>
        <begin position="6"/>
        <end position="24"/>
    </location>
</feature>
<dbReference type="STRING" id="4829.A0A168N0J7"/>
<comment type="similarity">
    <text evidence="10">Belongs to the DHHC palmitoyltransferase family.</text>
</comment>
<keyword evidence="6" id="KW-0564">Palmitate</keyword>
<keyword evidence="7" id="KW-0449">Lipoprotein</keyword>
<keyword evidence="4 10" id="KW-1133">Transmembrane helix</keyword>
<keyword evidence="3 10" id="KW-0812">Transmembrane</keyword>
<evidence type="ECO:0000256" key="8">
    <source>
        <dbReference type="ARBA" id="ARBA00023315"/>
    </source>
</evidence>
<keyword evidence="13" id="KW-1185">Reference proteome</keyword>
<dbReference type="GO" id="GO:0005794">
    <property type="term" value="C:Golgi apparatus"/>
    <property type="evidence" value="ECO:0007669"/>
    <property type="project" value="TreeGrafter"/>
</dbReference>
<keyword evidence="2 10" id="KW-0808">Transferase</keyword>
<feature type="transmembrane region" description="Helical" evidence="10">
    <location>
        <begin position="118"/>
        <end position="137"/>
    </location>
</feature>
<sequence length="350" mass="38485">MENTLLLLYLPGIGFLGAGNMDLYSSTNFFIAMYHFYQAVMADPGFVNNEPSKEQQRQDVMGLADAHALDVRHFCVTCLIKKPLRSKHCKICNRCVARFDHHCPWIYNCIGVKNHRSFMIFLLNMVIAILSFTQLSAQYLESLSSAYDRGTEGTCFLGSTICGYFQFDTWTLSLTIWILIQLSWSVFLLGVQLYQIAVATTTNESANSHRYAYMNEGGGGLLTAAVTTGGTVAGTDGPSPPPQAAAHQGHNHGGAAGFLPCLQLFAGARALHRTRARRAASGHQRIGGGNPFDNGCLKNCMEFWTEDCEQPGSAGGGKKDKGKSSQQVNWYNVYNVQDIMNQRYDSSSLA</sequence>
<comment type="subcellular location">
    <subcellularLocation>
        <location evidence="1">Membrane</location>
        <topology evidence="1">Multi-pass membrane protein</topology>
    </subcellularLocation>
</comment>
<dbReference type="GO" id="GO:0016020">
    <property type="term" value="C:membrane"/>
    <property type="evidence" value="ECO:0007669"/>
    <property type="project" value="UniProtKB-SubCell"/>
</dbReference>
<comment type="catalytic activity">
    <reaction evidence="9 10">
        <text>L-cysteinyl-[protein] + hexadecanoyl-CoA = S-hexadecanoyl-L-cysteinyl-[protein] + CoA</text>
        <dbReference type="Rhea" id="RHEA:36683"/>
        <dbReference type="Rhea" id="RHEA-COMP:10131"/>
        <dbReference type="Rhea" id="RHEA-COMP:11032"/>
        <dbReference type="ChEBI" id="CHEBI:29950"/>
        <dbReference type="ChEBI" id="CHEBI:57287"/>
        <dbReference type="ChEBI" id="CHEBI:57379"/>
        <dbReference type="ChEBI" id="CHEBI:74151"/>
        <dbReference type="EC" id="2.3.1.225"/>
    </reaction>
</comment>
<dbReference type="GO" id="GO:0005783">
    <property type="term" value="C:endoplasmic reticulum"/>
    <property type="evidence" value="ECO:0007669"/>
    <property type="project" value="TreeGrafter"/>
</dbReference>
<reference evidence="12" key="1">
    <citation type="submission" date="2016-04" db="EMBL/GenBank/DDBJ databases">
        <authorList>
            <person name="Evans L.H."/>
            <person name="Alamgir A."/>
            <person name="Owens N."/>
            <person name="Weber N.D."/>
            <person name="Virtaneva K."/>
            <person name="Barbian K."/>
            <person name="Babar A."/>
            <person name="Rosenke K."/>
        </authorList>
    </citation>
    <scope>NUCLEOTIDE SEQUENCE [LARGE SCALE GENOMIC DNA]</scope>
    <source>
        <strain evidence="12">CBS 101.48</strain>
    </source>
</reference>
<dbReference type="OrthoDB" id="6781668at2759"/>
<dbReference type="PANTHER" id="PTHR22883">
    <property type="entry name" value="ZINC FINGER DHHC DOMAIN CONTAINING PROTEIN"/>
    <property type="match status" value="1"/>
</dbReference>
<dbReference type="GO" id="GO:0019706">
    <property type="term" value="F:protein-cysteine S-palmitoyltransferase activity"/>
    <property type="evidence" value="ECO:0007669"/>
    <property type="project" value="UniProtKB-EC"/>
</dbReference>
<feature type="transmembrane region" description="Helical" evidence="10">
    <location>
        <begin position="174"/>
        <end position="194"/>
    </location>
</feature>
<evidence type="ECO:0000313" key="13">
    <source>
        <dbReference type="Proteomes" id="UP000078561"/>
    </source>
</evidence>
<evidence type="ECO:0000256" key="4">
    <source>
        <dbReference type="ARBA" id="ARBA00022989"/>
    </source>
</evidence>
<organism evidence="12">
    <name type="scientific">Absidia glauca</name>
    <name type="common">Pin mould</name>
    <dbReference type="NCBI Taxonomy" id="4829"/>
    <lineage>
        <taxon>Eukaryota</taxon>
        <taxon>Fungi</taxon>
        <taxon>Fungi incertae sedis</taxon>
        <taxon>Mucoromycota</taxon>
        <taxon>Mucoromycotina</taxon>
        <taxon>Mucoromycetes</taxon>
        <taxon>Mucorales</taxon>
        <taxon>Cunninghamellaceae</taxon>
        <taxon>Absidia</taxon>
    </lineage>
</organism>
<evidence type="ECO:0000256" key="6">
    <source>
        <dbReference type="ARBA" id="ARBA00023139"/>
    </source>
</evidence>
<dbReference type="GO" id="GO:0006612">
    <property type="term" value="P:protein targeting to membrane"/>
    <property type="evidence" value="ECO:0007669"/>
    <property type="project" value="TreeGrafter"/>
</dbReference>
<evidence type="ECO:0000259" key="11">
    <source>
        <dbReference type="Pfam" id="PF01529"/>
    </source>
</evidence>
<dbReference type="Proteomes" id="UP000078561">
    <property type="component" value="Unassembled WGS sequence"/>
</dbReference>
<evidence type="ECO:0000256" key="2">
    <source>
        <dbReference type="ARBA" id="ARBA00022679"/>
    </source>
</evidence>
<dbReference type="AlphaFoldDB" id="A0A168N0J7"/>
<proteinExistence type="inferred from homology"/>
<evidence type="ECO:0000313" key="12">
    <source>
        <dbReference type="EMBL" id="SAL99566.1"/>
    </source>
</evidence>
<accession>A0A168N0J7</accession>
<evidence type="ECO:0000256" key="9">
    <source>
        <dbReference type="ARBA" id="ARBA00048048"/>
    </source>
</evidence>
<dbReference type="InParanoid" id="A0A168N0J7"/>
<dbReference type="Pfam" id="PF01529">
    <property type="entry name" value="DHHC"/>
    <property type="match status" value="1"/>
</dbReference>
<evidence type="ECO:0000256" key="3">
    <source>
        <dbReference type="ARBA" id="ARBA00022692"/>
    </source>
</evidence>
<evidence type="ECO:0000256" key="10">
    <source>
        <dbReference type="RuleBase" id="RU079119"/>
    </source>
</evidence>
<protein>
    <recommendedName>
        <fullName evidence="10">Palmitoyltransferase</fullName>
        <ecNumber evidence="10">2.3.1.225</ecNumber>
    </recommendedName>
</protein>
<dbReference type="PROSITE" id="PS50216">
    <property type="entry name" value="DHHC"/>
    <property type="match status" value="1"/>
</dbReference>
<keyword evidence="5 10" id="KW-0472">Membrane</keyword>
<gene>
    <name evidence="12" type="primary">ABSGL_05211.1 scaffold 6851</name>
</gene>
<keyword evidence="8 10" id="KW-0012">Acyltransferase</keyword>